<reference evidence="1 2" key="1">
    <citation type="journal article" date="2014" name="Genome Announc.">
        <title>Draft Genome Sequences of Three Alkaliphilic Bacillus Strains, Bacillus wakoensis JCM 9140T, Bacillus akibai JCM 9157T, and Bacillus hemicellulosilyticus JCM 9152T.</title>
        <authorList>
            <person name="Yuki M."/>
            <person name="Oshima K."/>
            <person name="Suda W."/>
            <person name="Oshida Y."/>
            <person name="Kitamura K."/>
            <person name="Iida T."/>
            <person name="Hattori M."/>
            <person name="Ohkuma M."/>
        </authorList>
    </citation>
    <scope>NUCLEOTIDE SEQUENCE [LARGE SCALE GENOMIC DNA]</scope>
    <source>
        <strain evidence="1 2">JCM 9157</strain>
    </source>
</reference>
<dbReference type="Proteomes" id="UP000018896">
    <property type="component" value="Unassembled WGS sequence"/>
</dbReference>
<evidence type="ECO:0000313" key="2">
    <source>
        <dbReference type="Proteomes" id="UP000018896"/>
    </source>
</evidence>
<proteinExistence type="predicted"/>
<dbReference type="AlphaFoldDB" id="W4QZQ8"/>
<sequence>MTLQELFTPKLSKLGKNAYMSRMLDKVRRELKEQGCKGVEYKNKVFEAKQLLEREIANGIIRKYLKLTASNKKVFQTHILEHNLTPLFQTSADIHYQLPKSIKTDLQFTNHITKQNLFSTVFHSFKRFDKGKWEHCIFTKDNVGWISKDNNGYYRYFSKKVKTGVTIGFSLLDLIQITCSDGDVKTPMDYPTVRKKIATILNVSYRDLDYVKYQKEKYRCNQSLIDESLEWKSLYPNLHSLTKSQLYILDELHQFVSQNIMERRHAIKNEAVFFISIRHLTKLVNERLGTERHPSTVAAAINLFAVLGLLHKMPAEILTDKEELLQIAQSIQGNKNHFHLITFMTIPLYDENLLKKAEKMAKRLRKNKITTAKQITSKNLKIVLGEKKAKSIINVREVSIMKMQPNKLEELAEEALRDFPYEAFDKGLVKNLEETPEEEIYSLKDSSLFDLPDKELYEMSLQHFEQQEQCSDFEEVD</sequence>
<comment type="caution">
    <text evidence="1">The sequence shown here is derived from an EMBL/GenBank/DDBJ whole genome shotgun (WGS) entry which is preliminary data.</text>
</comment>
<dbReference type="EMBL" id="BAUV01000070">
    <property type="protein sequence ID" value="GAE37387.1"/>
    <property type="molecule type" value="Genomic_DNA"/>
</dbReference>
<organism evidence="1 2">
    <name type="scientific">Halalkalibacter akibai (strain ATCC 43226 / DSM 21942 / CIP 109018 / JCM 9157 / 1139)</name>
    <name type="common">Bacillus akibai</name>
    <dbReference type="NCBI Taxonomy" id="1236973"/>
    <lineage>
        <taxon>Bacteria</taxon>
        <taxon>Bacillati</taxon>
        <taxon>Bacillota</taxon>
        <taxon>Bacilli</taxon>
        <taxon>Bacillales</taxon>
        <taxon>Bacillaceae</taxon>
        <taxon>Halalkalibacter</taxon>
    </lineage>
</organism>
<protein>
    <submittedName>
        <fullName evidence="1">Uncharacterized protein</fullName>
    </submittedName>
</protein>
<dbReference type="OrthoDB" id="2974025at2"/>
<gene>
    <name evidence="1" type="ORF">JCM9157_4663</name>
</gene>
<dbReference type="eggNOG" id="ENOG5033JY7">
    <property type="taxonomic scope" value="Bacteria"/>
</dbReference>
<accession>W4QZQ8</accession>
<keyword evidence="2" id="KW-1185">Reference proteome</keyword>
<evidence type="ECO:0000313" key="1">
    <source>
        <dbReference type="EMBL" id="GAE37387.1"/>
    </source>
</evidence>
<name>W4QZQ8_HALA3</name>
<dbReference type="RefSeq" id="WP_035668095.1">
    <property type="nucleotide sequence ID" value="NZ_BAUV01000070.1"/>
</dbReference>